<proteinExistence type="predicted"/>
<gene>
    <name evidence="2" type="ORF">D3877_16155</name>
</gene>
<evidence type="ECO:0000313" key="3">
    <source>
        <dbReference type="Proteomes" id="UP000283458"/>
    </source>
</evidence>
<evidence type="ECO:0000313" key="2">
    <source>
        <dbReference type="EMBL" id="RJF81658.1"/>
    </source>
</evidence>
<comment type="caution">
    <text evidence="2">The sequence shown here is derived from an EMBL/GenBank/DDBJ whole genome shotgun (WGS) entry which is preliminary data.</text>
</comment>
<keyword evidence="3" id="KW-1185">Reference proteome</keyword>
<dbReference type="AlphaFoldDB" id="A0A418VWU6"/>
<protein>
    <submittedName>
        <fullName evidence="2">Uncharacterized protein</fullName>
    </submittedName>
</protein>
<dbReference type="OrthoDB" id="9133977at2"/>
<dbReference type="Proteomes" id="UP000283458">
    <property type="component" value="Unassembled WGS sequence"/>
</dbReference>
<dbReference type="EMBL" id="QYUL01000002">
    <property type="protein sequence ID" value="RJF81658.1"/>
    <property type="molecule type" value="Genomic_DNA"/>
</dbReference>
<feature type="region of interest" description="Disordered" evidence="1">
    <location>
        <begin position="25"/>
        <end position="44"/>
    </location>
</feature>
<organism evidence="2 3">
    <name type="scientific">Azospirillum cavernae</name>
    <dbReference type="NCBI Taxonomy" id="2320860"/>
    <lineage>
        <taxon>Bacteria</taxon>
        <taxon>Pseudomonadati</taxon>
        <taxon>Pseudomonadota</taxon>
        <taxon>Alphaproteobacteria</taxon>
        <taxon>Rhodospirillales</taxon>
        <taxon>Azospirillaceae</taxon>
        <taxon>Azospirillum</taxon>
    </lineage>
</organism>
<reference evidence="2 3" key="1">
    <citation type="submission" date="2018-09" db="EMBL/GenBank/DDBJ databases">
        <authorList>
            <person name="Zhu H."/>
        </authorList>
    </citation>
    <scope>NUCLEOTIDE SEQUENCE [LARGE SCALE GENOMIC DNA]</scope>
    <source>
        <strain evidence="2 3">K2W22B-5</strain>
    </source>
</reference>
<dbReference type="RefSeq" id="WP_119831750.1">
    <property type="nucleotide sequence ID" value="NZ_QYUL01000002.1"/>
</dbReference>
<name>A0A418VWU6_9PROT</name>
<accession>A0A418VWU6</accession>
<sequence>MAEKQNPATTGLVAITVAPRRAVHRAGKGEDGEPTLIAHGPGETLDVEPAEAKRLRELGFALPEPVAVATNDPAEA</sequence>
<evidence type="ECO:0000256" key="1">
    <source>
        <dbReference type="SAM" id="MobiDB-lite"/>
    </source>
</evidence>